<dbReference type="SUPFAM" id="SSF52172">
    <property type="entry name" value="CheY-like"/>
    <property type="match status" value="1"/>
</dbReference>
<evidence type="ECO:0000313" key="8">
    <source>
        <dbReference type="Proteomes" id="UP000663722"/>
    </source>
</evidence>
<dbReference type="KEGG" id="dmm:dnm_040280"/>
<evidence type="ECO:0000256" key="1">
    <source>
        <dbReference type="ARBA" id="ARBA00022553"/>
    </source>
</evidence>
<keyword evidence="8" id="KW-1185">Reference proteome</keyword>
<dbReference type="AlphaFoldDB" id="A0A975GPJ9"/>
<dbReference type="SUPFAM" id="SSF54631">
    <property type="entry name" value="CBS-domain pair"/>
    <property type="match status" value="1"/>
</dbReference>
<dbReference type="Pfam" id="PF00571">
    <property type="entry name" value="CBS"/>
    <property type="match status" value="2"/>
</dbReference>
<protein>
    <submittedName>
        <fullName evidence="7">Two component system response regulator, CBS domain-containing</fullName>
    </submittedName>
</protein>
<organism evidence="7 8">
    <name type="scientific">Desulfonema magnum</name>
    <dbReference type="NCBI Taxonomy" id="45655"/>
    <lineage>
        <taxon>Bacteria</taxon>
        <taxon>Pseudomonadati</taxon>
        <taxon>Thermodesulfobacteriota</taxon>
        <taxon>Desulfobacteria</taxon>
        <taxon>Desulfobacterales</taxon>
        <taxon>Desulfococcaceae</taxon>
        <taxon>Desulfonema</taxon>
    </lineage>
</organism>
<dbReference type="Gene3D" id="3.40.50.2300">
    <property type="match status" value="1"/>
</dbReference>
<dbReference type="GO" id="GO:0000160">
    <property type="term" value="P:phosphorelay signal transduction system"/>
    <property type="evidence" value="ECO:0007669"/>
    <property type="project" value="UniProtKB-KW"/>
</dbReference>
<evidence type="ECO:0000259" key="6">
    <source>
        <dbReference type="PROSITE" id="PS51371"/>
    </source>
</evidence>
<keyword evidence="4" id="KW-0129">CBS domain</keyword>
<dbReference type="InterPro" id="IPR000644">
    <property type="entry name" value="CBS_dom"/>
</dbReference>
<dbReference type="Gene3D" id="3.10.580.10">
    <property type="entry name" value="CBS-domain"/>
    <property type="match status" value="1"/>
</dbReference>
<feature type="domain" description="CBS" evidence="6">
    <location>
        <begin position="137"/>
        <end position="209"/>
    </location>
</feature>
<evidence type="ECO:0000313" key="7">
    <source>
        <dbReference type="EMBL" id="QTA87988.1"/>
    </source>
</evidence>
<evidence type="ECO:0000259" key="5">
    <source>
        <dbReference type="PROSITE" id="PS50110"/>
    </source>
</evidence>
<keyword evidence="2" id="KW-0902">Two-component regulatory system</keyword>
<dbReference type="InterPro" id="IPR011006">
    <property type="entry name" value="CheY-like_superfamily"/>
</dbReference>
<dbReference type="Proteomes" id="UP000663722">
    <property type="component" value="Chromosome"/>
</dbReference>
<dbReference type="EMBL" id="CP061800">
    <property type="protein sequence ID" value="QTA87988.1"/>
    <property type="molecule type" value="Genomic_DNA"/>
</dbReference>
<evidence type="ECO:0000256" key="2">
    <source>
        <dbReference type="ARBA" id="ARBA00023012"/>
    </source>
</evidence>
<dbReference type="RefSeq" id="WP_207682958.1">
    <property type="nucleotide sequence ID" value="NZ_CP061800.1"/>
</dbReference>
<dbReference type="InterPro" id="IPR001789">
    <property type="entry name" value="Sig_transdc_resp-reg_receiver"/>
</dbReference>
<dbReference type="PANTHER" id="PTHR44591">
    <property type="entry name" value="STRESS RESPONSE REGULATOR PROTEIN 1"/>
    <property type="match status" value="1"/>
</dbReference>
<dbReference type="InterPro" id="IPR046342">
    <property type="entry name" value="CBS_dom_sf"/>
</dbReference>
<dbReference type="SMART" id="SM00448">
    <property type="entry name" value="REC"/>
    <property type="match status" value="1"/>
</dbReference>
<dbReference type="PANTHER" id="PTHR44591:SF14">
    <property type="entry name" value="PROTEIN PILG"/>
    <property type="match status" value="1"/>
</dbReference>
<feature type="modified residue" description="4-aspartylphosphate" evidence="3">
    <location>
        <position position="54"/>
    </location>
</feature>
<proteinExistence type="predicted"/>
<feature type="domain" description="Response regulatory" evidence="5">
    <location>
        <begin position="6"/>
        <end position="119"/>
    </location>
</feature>
<dbReference type="Pfam" id="PF00072">
    <property type="entry name" value="Response_reg"/>
    <property type="match status" value="1"/>
</dbReference>
<dbReference type="InterPro" id="IPR050595">
    <property type="entry name" value="Bact_response_regulator"/>
</dbReference>
<dbReference type="SMART" id="SM00116">
    <property type="entry name" value="CBS"/>
    <property type="match status" value="2"/>
</dbReference>
<sequence>MSHMIKVLMADDEEQFRATTKKILNGRGFETILAASGEEAVAKLRVKPDVVVLDVKMPGINGHRTLKKIKKQIPDLPVIMLTGHGAVPSAREALVEGVFDYLSKPCDIDVLSAKIIDAYHLRKKRGHPGEKSIMGVMVPITEYTKLNGEQSVKDAIEKLKAAFASRISTSRIMETGHRSVLVTDDKGNVQGILAINDLLGCIMPPYLSEPKPSMAENIQYSPVFWRGMFTKEMKVLLKKKIREIMSPAPVTIDGRSSLMEAAYIMVTNNVRRLVVVVEERVIGMIREQDLFLEMDRIRMDL</sequence>
<reference evidence="7" key="1">
    <citation type="journal article" date="2021" name="Microb. Physiol.">
        <title>Proteogenomic Insights into the Physiology of Marine, Sulfate-Reducing, Filamentous Desulfonema limicola and Desulfonema magnum.</title>
        <authorList>
            <person name="Schnaars V."/>
            <person name="Wohlbrand L."/>
            <person name="Scheve S."/>
            <person name="Hinrichs C."/>
            <person name="Reinhardt R."/>
            <person name="Rabus R."/>
        </authorList>
    </citation>
    <scope>NUCLEOTIDE SEQUENCE</scope>
    <source>
        <strain evidence="7">4be13</strain>
    </source>
</reference>
<dbReference type="PROSITE" id="PS51371">
    <property type="entry name" value="CBS"/>
    <property type="match status" value="2"/>
</dbReference>
<name>A0A975GPJ9_9BACT</name>
<evidence type="ECO:0000256" key="3">
    <source>
        <dbReference type="PROSITE-ProRule" id="PRU00169"/>
    </source>
</evidence>
<evidence type="ECO:0000256" key="4">
    <source>
        <dbReference type="PROSITE-ProRule" id="PRU00703"/>
    </source>
</evidence>
<keyword evidence="1 3" id="KW-0597">Phosphoprotein</keyword>
<gene>
    <name evidence="7" type="ORF">dnm_040280</name>
</gene>
<dbReference type="PROSITE" id="PS50110">
    <property type="entry name" value="RESPONSE_REGULATORY"/>
    <property type="match status" value="1"/>
</dbReference>
<accession>A0A975GPJ9</accession>
<feature type="domain" description="CBS" evidence="6">
    <location>
        <begin position="245"/>
        <end position="301"/>
    </location>
</feature>